<keyword evidence="5" id="KW-1185">Reference proteome</keyword>
<dbReference type="InterPro" id="IPR001789">
    <property type="entry name" value="Sig_transdc_resp-reg_receiver"/>
</dbReference>
<dbReference type="SMART" id="SM00448">
    <property type="entry name" value="REC"/>
    <property type="match status" value="1"/>
</dbReference>
<proteinExistence type="predicted"/>
<organism evidence="4 5">
    <name type="scientific">Ancylobacter mangrovi</name>
    <dbReference type="NCBI Taxonomy" id="2972472"/>
    <lineage>
        <taxon>Bacteria</taxon>
        <taxon>Pseudomonadati</taxon>
        <taxon>Pseudomonadota</taxon>
        <taxon>Alphaproteobacteria</taxon>
        <taxon>Hyphomicrobiales</taxon>
        <taxon>Xanthobacteraceae</taxon>
        <taxon>Ancylobacter</taxon>
    </lineage>
</organism>
<keyword evidence="1 2" id="KW-0597">Phosphoprotein</keyword>
<dbReference type="InterPro" id="IPR011006">
    <property type="entry name" value="CheY-like_superfamily"/>
</dbReference>
<dbReference type="AlphaFoldDB" id="A0A9X2PDZ9"/>
<dbReference type="RefSeq" id="WP_258731178.1">
    <property type="nucleotide sequence ID" value="NZ_JANTHY010000001.1"/>
</dbReference>
<dbReference type="PANTHER" id="PTHR44591">
    <property type="entry name" value="STRESS RESPONSE REGULATOR PROTEIN 1"/>
    <property type="match status" value="1"/>
</dbReference>
<dbReference type="SUPFAM" id="SSF52172">
    <property type="entry name" value="CheY-like"/>
    <property type="match status" value="1"/>
</dbReference>
<feature type="domain" description="Response regulatory" evidence="3">
    <location>
        <begin position="10"/>
        <end position="122"/>
    </location>
</feature>
<dbReference type="Gene3D" id="3.40.50.2300">
    <property type="match status" value="1"/>
</dbReference>
<dbReference type="Pfam" id="PF00072">
    <property type="entry name" value="Response_reg"/>
    <property type="match status" value="1"/>
</dbReference>
<gene>
    <name evidence="4" type="ORF">NVS89_03935</name>
</gene>
<feature type="modified residue" description="4-aspartylphosphate" evidence="2">
    <location>
        <position position="62"/>
    </location>
</feature>
<evidence type="ECO:0000256" key="1">
    <source>
        <dbReference type="ARBA" id="ARBA00022553"/>
    </source>
</evidence>
<dbReference type="PANTHER" id="PTHR44591:SF24">
    <property type="entry name" value="PROTEIN-GLUTAMATE METHYLESTERASE_PROTEIN-GLUTAMINE GLUTAMINASE 1"/>
    <property type="match status" value="1"/>
</dbReference>
<evidence type="ECO:0000313" key="4">
    <source>
        <dbReference type="EMBL" id="MCS0494235.1"/>
    </source>
</evidence>
<evidence type="ECO:0000313" key="5">
    <source>
        <dbReference type="Proteomes" id="UP001151088"/>
    </source>
</evidence>
<protein>
    <submittedName>
        <fullName evidence="4">Response regulator</fullName>
    </submittedName>
</protein>
<dbReference type="Proteomes" id="UP001151088">
    <property type="component" value="Unassembled WGS sequence"/>
</dbReference>
<sequence length="125" mass="13566">MSNHELSGRRVFIVEDESLVAMMMEAMVEELGATVIGSEGRVGEALDFIAARHSEIDIVVLDLNLGGTRGYAVANAVTGLGIPFVFSTGYQDGDIVEEWRDRPMLSKPFQLSELRGALAQALLKP</sequence>
<comment type="caution">
    <text evidence="4">The sequence shown here is derived from an EMBL/GenBank/DDBJ whole genome shotgun (WGS) entry which is preliminary data.</text>
</comment>
<name>A0A9X2PDZ9_9HYPH</name>
<reference evidence="4" key="1">
    <citation type="submission" date="2022-08" db="EMBL/GenBank/DDBJ databases">
        <authorList>
            <person name="Li F."/>
        </authorList>
    </citation>
    <scope>NUCLEOTIDE SEQUENCE</scope>
    <source>
        <strain evidence="4">MQZ15Z-1</strain>
    </source>
</reference>
<dbReference type="PROSITE" id="PS50110">
    <property type="entry name" value="RESPONSE_REGULATORY"/>
    <property type="match status" value="1"/>
</dbReference>
<dbReference type="InterPro" id="IPR050595">
    <property type="entry name" value="Bact_response_regulator"/>
</dbReference>
<dbReference type="EMBL" id="JANTHZ010000001">
    <property type="protein sequence ID" value="MCS0494235.1"/>
    <property type="molecule type" value="Genomic_DNA"/>
</dbReference>
<dbReference type="GO" id="GO:0000160">
    <property type="term" value="P:phosphorelay signal transduction system"/>
    <property type="evidence" value="ECO:0007669"/>
    <property type="project" value="InterPro"/>
</dbReference>
<evidence type="ECO:0000256" key="2">
    <source>
        <dbReference type="PROSITE-ProRule" id="PRU00169"/>
    </source>
</evidence>
<accession>A0A9X2PDZ9</accession>
<evidence type="ECO:0000259" key="3">
    <source>
        <dbReference type="PROSITE" id="PS50110"/>
    </source>
</evidence>